<dbReference type="SUPFAM" id="SSF48403">
    <property type="entry name" value="Ankyrin repeat"/>
    <property type="match status" value="1"/>
</dbReference>
<proteinExistence type="predicted"/>
<evidence type="ECO:0000313" key="5">
    <source>
        <dbReference type="Proteomes" id="UP000326757"/>
    </source>
</evidence>
<dbReference type="PROSITE" id="PS50088">
    <property type="entry name" value="ANK_REPEAT"/>
    <property type="match status" value="3"/>
</dbReference>
<dbReference type="PANTHER" id="PTHR24198:SF165">
    <property type="entry name" value="ANKYRIN REPEAT-CONTAINING PROTEIN-RELATED"/>
    <property type="match status" value="1"/>
</dbReference>
<dbReference type="OrthoDB" id="20872at2759"/>
<dbReference type="Proteomes" id="UP000326757">
    <property type="component" value="Unassembled WGS sequence"/>
</dbReference>
<feature type="repeat" description="ANK" evidence="3">
    <location>
        <begin position="321"/>
        <end position="353"/>
    </location>
</feature>
<accession>A0A5N6KKX0</accession>
<evidence type="ECO:0000256" key="2">
    <source>
        <dbReference type="ARBA" id="ARBA00023043"/>
    </source>
</evidence>
<keyword evidence="1" id="KW-0677">Repeat</keyword>
<sequence>MPGVSRKESWWEENRSLCILLAKFRGAKATDKRDMIYALLGISSDACDSVTLYPDYNKSLDQVILETISFILYPSTKRDASFYEFLRLGWTSSEFLKKIDTPEKLSCAIFGRTVSSGQVGVIQALLMTSGFEVNLKDDDGQIPLHRAAKRIFFNERIRRPRPRYDLHEQDKISIDERATTSISATIVDLLLNNGSNIEARNQKGETSLFLAIRSKNESVIKVLLENGANSETKNSNGDTSLLLAALKKLEKHIGPYGKGFERIVAVKRVVSLLLENGADIEAKDFHGDTPLLLAIRNYMSMETVISFLLEKGADIEAKDKMGNTPLLLAVETYQDDLVKFLLRKGANLRVRNTHGKTPMSFPSVLY</sequence>
<evidence type="ECO:0000256" key="1">
    <source>
        <dbReference type="ARBA" id="ARBA00022737"/>
    </source>
</evidence>
<protein>
    <recommendedName>
        <fullName evidence="6">Ankyrin repeat protein</fullName>
    </recommendedName>
</protein>
<dbReference type="SMART" id="SM00248">
    <property type="entry name" value="ANK"/>
    <property type="match status" value="5"/>
</dbReference>
<feature type="repeat" description="ANK" evidence="3">
    <location>
        <begin position="286"/>
        <end position="320"/>
    </location>
</feature>
<dbReference type="Pfam" id="PF12796">
    <property type="entry name" value="Ank_2"/>
    <property type="match status" value="2"/>
</dbReference>
<evidence type="ECO:0000256" key="3">
    <source>
        <dbReference type="PROSITE-ProRule" id="PRU00023"/>
    </source>
</evidence>
<keyword evidence="2 3" id="KW-0040">ANK repeat</keyword>
<evidence type="ECO:0000313" key="4">
    <source>
        <dbReference type="EMBL" id="KAB8304335.1"/>
    </source>
</evidence>
<organism evidence="4 5">
    <name type="scientific">Monilinia laxa</name>
    <name type="common">Brown rot fungus</name>
    <name type="synonym">Sclerotinia laxa</name>
    <dbReference type="NCBI Taxonomy" id="61186"/>
    <lineage>
        <taxon>Eukaryota</taxon>
        <taxon>Fungi</taxon>
        <taxon>Dikarya</taxon>
        <taxon>Ascomycota</taxon>
        <taxon>Pezizomycotina</taxon>
        <taxon>Leotiomycetes</taxon>
        <taxon>Helotiales</taxon>
        <taxon>Sclerotiniaceae</taxon>
        <taxon>Monilinia</taxon>
    </lineage>
</organism>
<name>A0A5N6KKX0_MONLA</name>
<comment type="caution">
    <text evidence="4">The sequence shown here is derived from an EMBL/GenBank/DDBJ whole genome shotgun (WGS) entry which is preliminary data.</text>
</comment>
<dbReference type="PANTHER" id="PTHR24198">
    <property type="entry name" value="ANKYRIN REPEAT AND PROTEIN KINASE DOMAIN-CONTAINING PROTEIN"/>
    <property type="match status" value="1"/>
</dbReference>
<evidence type="ECO:0008006" key="6">
    <source>
        <dbReference type="Google" id="ProtNLM"/>
    </source>
</evidence>
<dbReference type="EMBL" id="VIGI01000001">
    <property type="protein sequence ID" value="KAB8304335.1"/>
    <property type="molecule type" value="Genomic_DNA"/>
</dbReference>
<gene>
    <name evidence="4" type="ORF">EYC80_003745</name>
</gene>
<dbReference type="InterPro" id="IPR002110">
    <property type="entry name" value="Ankyrin_rpt"/>
</dbReference>
<dbReference type="Gene3D" id="1.25.40.20">
    <property type="entry name" value="Ankyrin repeat-containing domain"/>
    <property type="match status" value="2"/>
</dbReference>
<feature type="repeat" description="ANK" evidence="3">
    <location>
        <begin position="203"/>
        <end position="235"/>
    </location>
</feature>
<dbReference type="InterPro" id="IPR036770">
    <property type="entry name" value="Ankyrin_rpt-contain_sf"/>
</dbReference>
<reference evidence="4 5" key="1">
    <citation type="submission" date="2019-06" db="EMBL/GenBank/DDBJ databases">
        <title>Genome Sequence of the Brown Rot Fungal Pathogen Monilinia laxa.</title>
        <authorList>
            <person name="De Miccolis Angelini R.M."/>
            <person name="Landi L."/>
            <person name="Abate D."/>
            <person name="Pollastro S."/>
            <person name="Romanazzi G."/>
            <person name="Faretra F."/>
        </authorList>
    </citation>
    <scope>NUCLEOTIDE SEQUENCE [LARGE SCALE GENOMIC DNA]</scope>
    <source>
        <strain evidence="4 5">Mlax316</strain>
    </source>
</reference>
<dbReference type="PROSITE" id="PS50297">
    <property type="entry name" value="ANK_REP_REGION"/>
    <property type="match status" value="3"/>
</dbReference>
<keyword evidence="5" id="KW-1185">Reference proteome</keyword>
<dbReference type="AlphaFoldDB" id="A0A5N6KKX0"/>